<accession>A0A1Y1RMJ7</accession>
<dbReference type="EMBL" id="LXWF01000042">
    <property type="protein sequence ID" value="ORC15755.1"/>
    <property type="molecule type" value="Genomic_DNA"/>
</dbReference>
<gene>
    <name evidence="2" type="ORF">A7979_06050</name>
</gene>
<dbReference type="Proteomes" id="UP000192359">
    <property type="component" value="Unassembled WGS sequence"/>
</dbReference>
<comment type="caution">
    <text evidence="2">The sequence shown here is derived from an EMBL/GenBank/DDBJ whole genome shotgun (WGS) entry which is preliminary data.</text>
</comment>
<evidence type="ECO:0000313" key="3">
    <source>
        <dbReference type="Proteomes" id="UP000192359"/>
    </source>
</evidence>
<keyword evidence="1" id="KW-0812">Transmembrane</keyword>
<evidence type="ECO:0000256" key="1">
    <source>
        <dbReference type="SAM" id="Phobius"/>
    </source>
</evidence>
<protein>
    <submittedName>
        <fullName evidence="2">Uncharacterized protein</fullName>
    </submittedName>
</protein>
<name>A0A1Y1RMJ7_9MICC</name>
<organism evidence="2 3">
    <name type="scientific">Rothia nasimurium</name>
    <dbReference type="NCBI Taxonomy" id="85336"/>
    <lineage>
        <taxon>Bacteria</taxon>
        <taxon>Bacillati</taxon>
        <taxon>Actinomycetota</taxon>
        <taxon>Actinomycetes</taxon>
        <taxon>Micrococcales</taxon>
        <taxon>Micrococcaceae</taxon>
        <taxon>Rothia</taxon>
    </lineage>
</organism>
<dbReference type="AlphaFoldDB" id="A0A1Y1RMJ7"/>
<evidence type="ECO:0000313" key="2">
    <source>
        <dbReference type="EMBL" id="ORC15755.1"/>
    </source>
</evidence>
<keyword evidence="1" id="KW-1133">Transmembrane helix</keyword>
<proteinExistence type="predicted"/>
<feature type="transmembrane region" description="Helical" evidence="1">
    <location>
        <begin position="169"/>
        <end position="190"/>
    </location>
</feature>
<sequence>MAFVVYSLLGLLVVLSLSWFKTPRPSRVKVYLLVTLLVATVFSATLLPPVGSPAIEYLGPVALLAGGLGGSVPAAYCVGLLGAQPGGADPTHQLVKGRIGPFRFKAKIMKSPEQVGVAGGGRLIGICERLAVILCLMTSQVNLLAVIVAVKGLARYPDIKAGHLTAEKFIVGTFVSLLWAAGCALIAINLR</sequence>
<reference evidence="2 3" key="1">
    <citation type="submission" date="2016-05" db="EMBL/GenBank/DDBJ databases">
        <title>Draft genome sequence of a porcine commensal Rothia nasimurium.</title>
        <authorList>
            <person name="Gaiser R.A."/>
            <person name="Van Baarlen P."/>
            <person name="Wells J.M."/>
        </authorList>
    </citation>
    <scope>NUCLEOTIDE SEQUENCE [LARGE SCALE GENOMIC DNA]</scope>
    <source>
        <strain evidence="2 3">PT-32</strain>
    </source>
</reference>
<keyword evidence="3" id="KW-1185">Reference proteome</keyword>
<keyword evidence="1" id="KW-0472">Membrane</keyword>
<feature type="transmembrane region" description="Helical" evidence="1">
    <location>
        <begin position="30"/>
        <end position="47"/>
    </location>
</feature>
<feature type="transmembrane region" description="Helical" evidence="1">
    <location>
        <begin position="130"/>
        <end position="149"/>
    </location>
</feature>